<gene>
    <name evidence="1" type="ORF">K701_27685</name>
</gene>
<dbReference type="RefSeq" id="WP_158100711.1">
    <property type="nucleotide sequence ID" value="NZ_ASYR01000049.1"/>
</dbReference>
<name>A0ABQ6XMM4_STRFR</name>
<evidence type="ECO:0000313" key="2">
    <source>
        <dbReference type="Proteomes" id="UP000731519"/>
    </source>
</evidence>
<organism evidence="1 2">
    <name type="scientific">Streptomyces fradiae ATCC 10745 = DSM 40063</name>
    <dbReference type="NCBI Taxonomy" id="1319510"/>
    <lineage>
        <taxon>Bacteria</taxon>
        <taxon>Bacillati</taxon>
        <taxon>Actinomycetota</taxon>
        <taxon>Actinomycetes</taxon>
        <taxon>Kitasatosporales</taxon>
        <taxon>Streptomycetaceae</taxon>
        <taxon>Streptomyces</taxon>
    </lineage>
</organism>
<protein>
    <submittedName>
        <fullName evidence="1">Uncharacterized protein</fullName>
    </submittedName>
</protein>
<accession>A0ABQ6XMM4</accession>
<dbReference type="Proteomes" id="UP000731519">
    <property type="component" value="Unassembled WGS sequence"/>
</dbReference>
<dbReference type="EMBL" id="ASYR01000049">
    <property type="protein sequence ID" value="KAF0646635.1"/>
    <property type="molecule type" value="Genomic_DNA"/>
</dbReference>
<reference evidence="1 2" key="1">
    <citation type="submission" date="2013-05" db="EMBL/GenBank/DDBJ databases">
        <title>Genome Sequence of Streptomyces fradiae.</title>
        <authorList>
            <person name="Kirby R."/>
        </authorList>
    </citation>
    <scope>NUCLEOTIDE SEQUENCE [LARGE SCALE GENOMIC DNA]</scope>
    <source>
        <strain evidence="1 2">ATCC 10745</strain>
    </source>
</reference>
<keyword evidence="2" id="KW-1185">Reference proteome</keyword>
<dbReference type="GeneID" id="91407077"/>
<proteinExistence type="predicted"/>
<sequence length="45" mass="4965">MPEVRVPTLHEIRALDVGLARIAAERAAAWAREVAAERADAEEPR</sequence>
<comment type="caution">
    <text evidence="1">The sequence shown here is derived from an EMBL/GenBank/DDBJ whole genome shotgun (WGS) entry which is preliminary data.</text>
</comment>
<evidence type="ECO:0000313" key="1">
    <source>
        <dbReference type="EMBL" id="KAF0646635.1"/>
    </source>
</evidence>